<keyword evidence="2" id="KW-1185">Reference proteome</keyword>
<gene>
    <name evidence="1" type="ORF">H7J73_23265</name>
</gene>
<protein>
    <submittedName>
        <fullName evidence="1">Uncharacterized protein</fullName>
    </submittedName>
</protein>
<reference evidence="1 2" key="1">
    <citation type="journal article" date="2022" name="BMC Genomics">
        <title>Comparative genome analysis of mycobacteria focusing on tRNA and non-coding RNA.</title>
        <authorList>
            <person name="Behra P.R.K."/>
            <person name="Pettersson B.M.F."/>
            <person name="Ramesh M."/>
            <person name="Das S."/>
            <person name="Dasgupta S."/>
            <person name="Kirsebom L.A."/>
        </authorList>
    </citation>
    <scope>NUCLEOTIDE SEQUENCE [LARGE SCALE GENOMIC DNA]</scope>
    <source>
        <strain evidence="1 2">DSM 44078</strain>
    </source>
</reference>
<comment type="caution">
    <text evidence="1">The sequence shown here is derived from an EMBL/GenBank/DDBJ whole genome shotgun (WGS) entry which is preliminary data.</text>
</comment>
<name>A0ABT3CHH0_9MYCO</name>
<sequence length="71" mass="7127">MGTTEIAIADAAVDQRIAFAEGGPVGSGAFLVREITPLDADTVAVVLQSVDGGADVEATLPADLTVELVSE</sequence>
<organism evidence="1 2">
    <name type="scientific">Mycolicibacterium komossense</name>
    <dbReference type="NCBI Taxonomy" id="1779"/>
    <lineage>
        <taxon>Bacteria</taxon>
        <taxon>Bacillati</taxon>
        <taxon>Actinomycetota</taxon>
        <taxon>Actinomycetes</taxon>
        <taxon>Mycobacteriales</taxon>
        <taxon>Mycobacteriaceae</taxon>
        <taxon>Mycolicibacterium</taxon>
    </lineage>
</organism>
<accession>A0ABT3CHH0</accession>
<evidence type="ECO:0000313" key="1">
    <source>
        <dbReference type="EMBL" id="MCV7228943.1"/>
    </source>
</evidence>
<evidence type="ECO:0000313" key="2">
    <source>
        <dbReference type="Proteomes" id="UP001526201"/>
    </source>
</evidence>
<dbReference type="Proteomes" id="UP001526201">
    <property type="component" value="Unassembled WGS sequence"/>
</dbReference>
<dbReference type="RefSeq" id="WP_264070126.1">
    <property type="nucleotide sequence ID" value="NZ_JACKTY010000037.1"/>
</dbReference>
<dbReference type="EMBL" id="JACKTY010000037">
    <property type="protein sequence ID" value="MCV7228943.1"/>
    <property type="molecule type" value="Genomic_DNA"/>
</dbReference>
<proteinExistence type="predicted"/>